<dbReference type="STRING" id="641147.HMPREF9021_00020"/>
<organism evidence="2 3">
    <name type="scientific">Simonsiella muelleri ATCC 29453</name>
    <dbReference type="NCBI Taxonomy" id="641147"/>
    <lineage>
        <taxon>Bacteria</taxon>
        <taxon>Pseudomonadati</taxon>
        <taxon>Pseudomonadota</taxon>
        <taxon>Betaproteobacteria</taxon>
        <taxon>Neisseriales</taxon>
        <taxon>Neisseriaceae</taxon>
        <taxon>Simonsiella</taxon>
    </lineage>
</organism>
<name>V9H6E1_9NEIS</name>
<protein>
    <recommendedName>
        <fullName evidence="4">Lipoprotein</fullName>
    </recommendedName>
</protein>
<proteinExistence type="predicted"/>
<evidence type="ECO:0000256" key="1">
    <source>
        <dbReference type="SAM" id="SignalP"/>
    </source>
</evidence>
<evidence type="ECO:0000313" key="3">
    <source>
        <dbReference type="Proteomes" id="UP000017813"/>
    </source>
</evidence>
<feature type="chain" id="PRO_5004776525" description="Lipoprotein" evidence="1">
    <location>
        <begin position="19"/>
        <end position="44"/>
    </location>
</feature>
<accession>V9H6E1</accession>
<dbReference type="Proteomes" id="UP000017813">
    <property type="component" value="Unassembled WGS sequence"/>
</dbReference>
<reference evidence="2 3" key="2">
    <citation type="submission" date="2011-10" db="EMBL/GenBank/DDBJ databases">
        <title>The Genome Sequence of Simonsiella muelleri ATCC 29453.</title>
        <authorList>
            <consortium name="The Broad Institute Genome Sequencing Platform"/>
            <consortium name="The Broad Institute Genome Sequencing Center for Infectious Disease"/>
            <person name="Earl A."/>
            <person name="Ward D."/>
            <person name="Feldgarden M."/>
            <person name="Gevers D."/>
            <person name="Izard J."/>
            <person name="Baranova O.V."/>
            <person name="Blanton J.M."/>
            <person name="Tanner A.C."/>
            <person name="Dewhirst F."/>
            <person name="Young S.K."/>
            <person name="Zeng Q."/>
            <person name="Gargeya S."/>
            <person name="Fitzgerald M."/>
            <person name="Haas B."/>
            <person name="Abouelleil A."/>
            <person name="Alvarado L."/>
            <person name="Arachchi H.M."/>
            <person name="Berlin A."/>
            <person name="Brown A."/>
            <person name="Chapman S.B."/>
            <person name="Chen Z."/>
            <person name="Dunbar C."/>
            <person name="Freedman E."/>
            <person name="Gearin G."/>
            <person name="Goldberg J."/>
            <person name="Griggs A."/>
            <person name="Gujja S."/>
            <person name="Heiman D."/>
            <person name="Howarth C."/>
            <person name="Larson L."/>
            <person name="Lui A."/>
            <person name="MacDonald P.J.P."/>
            <person name="Montmayeur A."/>
            <person name="Murphy C."/>
            <person name="Neiman D."/>
            <person name="Pearson M."/>
            <person name="Priest M."/>
            <person name="Roberts A."/>
            <person name="Saif S."/>
            <person name="Shea T."/>
            <person name="Shenoy N."/>
            <person name="Sisk P."/>
            <person name="Stolte C."/>
            <person name="Sykes S."/>
            <person name="Wortman J."/>
            <person name="Nusbaum C."/>
            <person name="Birren B."/>
        </authorList>
    </citation>
    <scope>NUCLEOTIDE SEQUENCE [LARGE SCALE GENOMIC DNA]</scope>
    <source>
        <strain evidence="2 3">ATCC 29453</strain>
    </source>
</reference>
<gene>
    <name evidence="2" type="ORF">HMPREF9021_00020</name>
</gene>
<dbReference type="EMBL" id="ADCY02000001">
    <property type="protein sequence ID" value="EFG31625.1"/>
    <property type="molecule type" value="Genomic_DNA"/>
</dbReference>
<comment type="caution">
    <text evidence="2">The sequence shown here is derived from an EMBL/GenBank/DDBJ whole genome shotgun (WGS) entry which is preliminary data.</text>
</comment>
<keyword evidence="1" id="KW-0732">Signal</keyword>
<dbReference type="HOGENOM" id="CLU_217227_0_0_4"/>
<dbReference type="RefSeq" id="WP_002640953.1">
    <property type="nucleotide sequence ID" value="NZ_CP019448.1"/>
</dbReference>
<dbReference type="AlphaFoldDB" id="V9H6E1"/>
<evidence type="ECO:0000313" key="2">
    <source>
        <dbReference type="EMBL" id="EFG31625.1"/>
    </source>
</evidence>
<reference evidence="2 3" key="1">
    <citation type="submission" date="2010-03" db="EMBL/GenBank/DDBJ databases">
        <authorList>
            <consortium name="The Broad Institute Genome Sequencing Platform"/>
            <person name="Ward D."/>
            <person name="Earl A."/>
            <person name="Feldgarden M."/>
            <person name="Gevers D."/>
            <person name="Young S."/>
            <person name="Zeng Q."/>
            <person name="Koehrsen M."/>
            <person name="Alvarado L."/>
            <person name="Berlin A.M."/>
            <person name="Borenstein D."/>
            <person name="Chapman S.B."/>
            <person name="Chen Z."/>
            <person name="Engels R."/>
            <person name="Freedman E."/>
            <person name="Gellesch M."/>
            <person name="Goldberg J."/>
            <person name="Griggs A."/>
            <person name="Gujja S."/>
            <person name="Heilman E.R."/>
            <person name="Heiman D.I."/>
            <person name="Hepburn T.A."/>
            <person name="Howarth C."/>
            <person name="Jen D."/>
            <person name="Larson L."/>
            <person name="Mehta T."/>
            <person name="Park D."/>
            <person name="Pearson M."/>
            <person name="Richards J."/>
            <person name="Roberts A."/>
            <person name="Saif S."/>
            <person name="Shea T.D."/>
            <person name="Shenoy N."/>
            <person name="Sisk P."/>
            <person name="Stolte C."/>
            <person name="Sykes S.N."/>
            <person name="Walk T."/>
            <person name="White J."/>
            <person name="Yandava C."/>
            <person name="Izard J."/>
            <person name="Baranova O.V."/>
            <person name="Blanton J.M."/>
            <person name="Tanner A.C."/>
            <person name="Dewhirst F."/>
            <person name="Haas B."/>
            <person name="Nusbaum C."/>
            <person name="Birren B."/>
        </authorList>
    </citation>
    <scope>NUCLEOTIDE SEQUENCE [LARGE SCALE GENOMIC DNA]</scope>
    <source>
        <strain evidence="2 3">ATCC 29453</strain>
    </source>
</reference>
<evidence type="ECO:0008006" key="4">
    <source>
        <dbReference type="Google" id="ProtNLM"/>
    </source>
</evidence>
<keyword evidence="3" id="KW-1185">Reference proteome</keyword>
<sequence>MKQWIVCAIMLACVAACADTRNHVNNNATTWEKVRYQNSDANSQ</sequence>
<feature type="signal peptide" evidence="1">
    <location>
        <begin position="1"/>
        <end position="18"/>
    </location>
</feature>